<dbReference type="RefSeq" id="XP_023934854.2">
    <property type="nucleotide sequence ID" value="XM_024079086.2"/>
</dbReference>
<proteinExistence type="predicted"/>
<protein>
    <submittedName>
        <fullName evidence="3">F-box/LRR-repeat protein 7</fullName>
    </submittedName>
</protein>
<name>A0A6J1MKC6_BICAN</name>
<accession>A0A6J1MKC6</accession>
<evidence type="ECO:0000313" key="2">
    <source>
        <dbReference type="Proteomes" id="UP001652582"/>
    </source>
</evidence>
<dbReference type="InterPro" id="IPR036047">
    <property type="entry name" value="F-box-like_dom_sf"/>
</dbReference>
<dbReference type="SUPFAM" id="SSF52047">
    <property type="entry name" value="RNI-like"/>
    <property type="match status" value="1"/>
</dbReference>
<dbReference type="GO" id="GO:0031146">
    <property type="term" value="P:SCF-dependent proteasomal ubiquitin-dependent protein catabolic process"/>
    <property type="evidence" value="ECO:0007669"/>
    <property type="project" value="TreeGrafter"/>
</dbReference>
<dbReference type="Proteomes" id="UP001652582">
    <property type="component" value="Chromosome 10"/>
</dbReference>
<evidence type="ECO:0000259" key="1">
    <source>
        <dbReference type="PROSITE" id="PS50181"/>
    </source>
</evidence>
<dbReference type="PANTHER" id="PTHR13318">
    <property type="entry name" value="PARTNER OF PAIRED, ISOFORM B-RELATED"/>
    <property type="match status" value="1"/>
</dbReference>
<dbReference type="SMART" id="SM00256">
    <property type="entry name" value="FBOX"/>
    <property type="match status" value="1"/>
</dbReference>
<dbReference type="KEGG" id="bany:112043602"/>
<dbReference type="SUPFAM" id="SSF81383">
    <property type="entry name" value="F-box domain"/>
    <property type="match status" value="1"/>
</dbReference>
<dbReference type="Gene3D" id="3.80.10.10">
    <property type="entry name" value="Ribonuclease Inhibitor"/>
    <property type="match status" value="2"/>
</dbReference>
<keyword evidence="2" id="KW-1185">Reference proteome</keyword>
<dbReference type="InterPro" id="IPR032675">
    <property type="entry name" value="LRR_dom_sf"/>
</dbReference>
<dbReference type="Pfam" id="PF12937">
    <property type="entry name" value="F-box-like"/>
    <property type="match status" value="1"/>
</dbReference>
<dbReference type="AlphaFoldDB" id="A0A6J1MKC6"/>
<feature type="domain" description="F-box" evidence="1">
    <location>
        <begin position="10"/>
        <end position="56"/>
    </location>
</feature>
<dbReference type="OrthoDB" id="10257471at2759"/>
<sequence>MTIDENEVVLNYINGLPDELLLDIFKRLPLETLLTCEHVCKHWNKLAKDPAVWKHILLIYSGKPGQSEISEKNLDIITSNPEYVYRIKIQYVYNYSVIKSVIEHCFKLTSLELVMCRISKEFEEDILKWPNLRKISLKNSILLSSEVDFLIKFDKFKRLNYLALSDFGLNSLNCETLLQCDYLTHIAIEKIKDLDLDFIKKLILSKQRLLKTFHIYGGSSVDDSVLQLLAQCTELKDLAIIRSESLTDRGLKCLMSLQRIEHLQIWNNNNFSDLALLTALESPALITLTSLSLSRIQNITPVIVDLISDSYKNLKFLALYQCPRIINTDYERQLKSKFRNIDVVLF</sequence>
<dbReference type="InterPro" id="IPR001810">
    <property type="entry name" value="F-box_dom"/>
</dbReference>
<dbReference type="Gene3D" id="1.20.1280.50">
    <property type="match status" value="1"/>
</dbReference>
<reference evidence="3" key="1">
    <citation type="submission" date="2025-08" db="UniProtKB">
        <authorList>
            <consortium name="RefSeq"/>
        </authorList>
    </citation>
    <scope>IDENTIFICATION</scope>
</reference>
<dbReference type="PROSITE" id="PS50181">
    <property type="entry name" value="FBOX"/>
    <property type="match status" value="1"/>
</dbReference>
<dbReference type="GeneID" id="112043602"/>
<evidence type="ECO:0000313" key="3">
    <source>
        <dbReference type="RefSeq" id="XP_023934854.2"/>
    </source>
</evidence>
<organism evidence="2 3">
    <name type="scientific">Bicyclus anynana</name>
    <name type="common">Squinting bush brown butterfly</name>
    <dbReference type="NCBI Taxonomy" id="110368"/>
    <lineage>
        <taxon>Eukaryota</taxon>
        <taxon>Metazoa</taxon>
        <taxon>Ecdysozoa</taxon>
        <taxon>Arthropoda</taxon>
        <taxon>Hexapoda</taxon>
        <taxon>Insecta</taxon>
        <taxon>Pterygota</taxon>
        <taxon>Neoptera</taxon>
        <taxon>Endopterygota</taxon>
        <taxon>Lepidoptera</taxon>
        <taxon>Glossata</taxon>
        <taxon>Ditrysia</taxon>
        <taxon>Papilionoidea</taxon>
        <taxon>Nymphalidae</taxon>
        <taxon>Satyrinae</taxon>
        <taxon>Satyrini</taxon>
        <taxon>Mycalesina</taxon>
        <taxon>Bicyclus</taxon>
    </lineage>
</organism>
<gene>
    <name evidence="3" type="primary">LOC112043602</name>
</gene>
<dbReference type="GO" id="GO:0019005">
    <property type="term" value="C:SCF ubiquitin ligase complex"/>
    <property type="evidence" value="ECO:0007669"/>
    <property type="project" value="TreeGrafter"/>
</dbReference>